<evidence type="ECO:0000313" key="2">
    <source>
        <dbReference type="EMBL" id="TNN58482.1"/>
    </source>
</evidence>
<organism evidence="2 3">
    <name type="scientific">Liparis tanakae</name>
    <name type="common">Tanaka's snailfish</name>
    <dbReference type="NCBI Taxonomy" id="230148"/>
    <lineage>
        <taxon>Eukaryota</taxon>
        <taxon>Metazoa</taxon>
        <taxon>Chordata</taxon>
        <taxon>Craniata</taxon>
        <taxon>Vertebrata</taxon>
        <taxon>Euteleostomi</taxon>
        <taxon>Actinopterygii</taxon>
        <taxon>Neopterygii</taxon>
        <taxon>Teleostei</taxon>
        <taxon>Neoteleostei</taxon>
        <taxon>Acanthomorphata</taxon>
        <taxon>Eupercaria</taxon>
        <taxon>Perciformes</taxon>
        <taxon>Cottioidei</taxon>
        <taxon>Cottales</taxon>
        <taxon>Liparidae</taxon>
        <taxon>Liparis</taxon>
    </lineage>
</organism>
<comment type="caution">
    <text evidence="2">The sequence shown here is derived from an EMBL/GenBank/DDBJ whole genome shotgun (WGS) entry which is preliminary data.</text>
</comment>
<evidence type="ECO:0000256" key="1">
    <source>
        <dbReference type="SAM" id="MobiDB-lite"/>
    </source>
</evidence>
<evidence type="ECO:0000313" key="3">
    <source>
        <dbReference type="Proteomes" id="UP000314294"/>
    </source>
</evidence>
<dbReference type="AlphaFoldDB" id="A0A4Z2H0R6"/>
<proteinExistence type="predicted"/>
<feature type="compositionally biased region" description="Basic and acidic residues" evidence="1">
    <location>
        <begin position="30"/>
        <end position="41"/>
    </location>
</feature>
<dbReference type="EMBL" id="SRLO01000377">
    <property type="protein sequence ID" value="TNN58482.1"/>
    <property type="molecule type" value="Genomic_DNA"/>
</dbReference>
<reference evidence="2 3" key="1">
    <citation type="submission" date="2019-03" db="EMBL/GenBank/DDBJ databases">
        <title>First draft genome of Liparis tanakae, snailfish: a comprehensive survey of snailfish specific genes.</title>
        <authorList>
            <person name="Kim W."/>
            <person name="Song I."/>
            <person name="Jeong J.-H."/>
            <person name="Kim D."/>
            <person name="Kim S."/>
            <person name="Ryu S."/>
            <person name="Song J.Y."/>
            <person name="Lee S.K."/>
        </authorList>
    </citation>
    <scope>NUCLEOTIDE SEQUENCE [LARGE SCALE GENOMIC DNA]</scope>
    <source>
        <tissue evidence="2">Muscle</tissue>
    </source>
</reference>
<sequence length="113" mass="12297">MVLIPPANPFDFFHSALDLIGYFEQKKAKDQGEEFERDTENAKPPNIRRVDSSSAFPCPHIGPLNLGRTGEAFLSVEEKIKEGNEKEGASCSVTAGLEAIGFSLAVKDQADTI</sequence>
<accession>A0A4Z2H0R6</accession>
<gene>
    <name evidence="2" type="ORF">EYF80_031285</name>
</gene>
<keyword evidence="3" id="KW-1185">Reference proteome</keyword>
<protein>
    <submittedName>
        <fullName evidence="2">Uncharacterized protein</fullName>
    </submittedName>
</protein>
<name>A0A4Z2H0R6_9TELE</name>
<feature type="region of interest" description="Disordered" evidence="1">
    <location>
        <begin position="30"/>
        <end position="55"/>
    </location>
</feature>
<dbReference type="Proteomes" id="UP000314294">
    <property type="component" value="Unassembled WGS sequence"/>
</dbReference>